<dbReference type="EMBL" id="MU005957">
    <property type="protein sequence ID" value="KAF2864529.1"/>
    <property type="molecule type" value="Genomic_DNA"/>
</dbReference>
<dbReference type="Gene3D" id="3.40.50.1820">
    <property type="entry name" value="alpha/beta hydrolase"/>
    <property type="match status" value="1"/>
</dbReference>
<dbReference type="InterPro" id="IPR050565">
    <property type="entry name" value="LYPA1-2/EST-like"/>
</dbReference>
<organism evidence="3 4">
    <name type="scientific">Piedraia hortae CBS 480.64</name>
    <dbReference type="NCBI Taxonomy" id="1314780"/>
    <lineage>
        <taxon>Eukaryota</taxon>
        <taxon>Fungi</taxon>
        <taxon>Dikarya</taxon>
        <taxon>Ascomycota</taxon>
        <taxon>Pezizomycotina</taxon>
        <taxon>Dothideomycetes</taxon>
        <taxon>Dothideomycetidae</taxon>
        <taxon>Capnodiales</taxon>
        <taxon>Piedraiaceae</taxon>
        <taxon>Piedraia</taxon>
    </lineage>
</organism>
<reference evidence="3" key="1">
    <citation type="journal article" date="2020" name="Stud. Mycol.">
        <title>101 Dothideomycetes genomes: a test case for predicting lifestyles and emergence of pathogens.</title>
        <authorList>
            <person name="Haridas S."/>
            <person name="Albert R."/>
            <person name="Binder M."/>
            <person name="Bloem J."/>
            <person name="Labutti K."/>
            <person name="Salamov A."/>
            <person name="Andreopoulos B."/>
            <person name="Baker S."/>
            <person name="Barry K."/>
            <person name="Bills G."/>
            <person name="Bluhm B."/>
            <person name="Cannon C."/>
            <person name="Castanera R."/>
            <person name="Culley D."/>
            <person name="Daum C."/>
            <person name="Ezra D."/>
            <person name="Gonzalez J."/>
            <person name="Henrissat B."/>
            <person name="Kuo A."/>
            <person name="Liang C."/>
            <person name="Lipzen A."/>
            <person name="Lutzoni F."/>
            <person name="Magnuson J."/>
            <person name="Mondo S."/>
            <person name="Nolan M."/>
            <person name="Ohm R."/>
            <person name="Pangilinan J."/>
            <person name="Park H.-J."/>
            <person name="Ramirez L."/>
            <person name="Alfaro M."/>
            <person name="Sun H."/>
            <person name="Tritt A."/>
            <person name="Yoshinaga Y."/>
            <person name="Zwiers L.-H."/>
            <person name="Turgeon B."/>
            <person name="Goodwin S."/>
            <person name="Spatafora J."/>
            <person name="Crous P."/>
            <person name="Grigoriev I."/>
        </authorList>
    </citation>
    <scope>NUCLEOTIDE SEQUENCE</scope>
    <source>
        <strain evidence="3">CBS 480.64</strain>
    </source>
</reference>
<name>A0A6A7CBZ2_9PEZI</name>
<keyword evidence="4" id="KW-1185">Reference proteome</keyword>
<feature type="domain" description="Phospholipase/carboxylesterase/thioesterase" evidence="2">
    <location>
        <begin position="24"/>
        <end position="199"/>
    </location>
</feature>
<sequence length="245" mass="26540">MGQLPVIHNFPANVTLAIGPPPNNEPSTNVLILLHGLGDAHESFAKLGERMKLPATTCISVQGPRTLLDLGGYHWGDDVIFDSSQNGLDADAGFKSATAMIRGLIEDDLIPKHGFMPREIFLFGFGQGGMLALNVAMDLHQRPKTPTESELGGVVSIGGPLPGDVPTQINKCKTPILVCAGRDESSVTPAAEDKLKRNFEFVQIARYRRPRDGMPADRDEMMPIMQFFASRLKSTKGIFSGSVEL</sequence>
<dbReference type="InterPro" id="IPR029058">
    <property type="entry name" value="AB_hydrolase_fold"/>
</dbReference>
<dbReference type="AlphaFoldDB" id="A0A6A7CBZ2"/>
<dbReference type="GO" id="GO:0008474">
    <property type="term" value="F:palmitoyl-(protein) hydrolase activity"/>
    <property type="evidence" value="ECO:0007669"/>
    <property type="project" value="TreeGrafter"/>
</dbReference>
<dbReference type="Pfam" id="PF02230">
    <property type="entry name" value="Abhydrolase_2"/>
    <property type="match status" value="1"/>
</dbReference>
<evidence type="ECO:0000256" key="1">
    <source>
        <dbReference type="ARBA" id="ARBA00006499"/>
    </source>
</evidence>
<evidence type="ECO:0000313" key="4">
    <source>
        <dbReference type="Proteomes" id="UP000799421"/>
    </source>
</evidence>
<dbReference type="PANTHER" id="PTHR10655:SF67">
    <property type="entry name" value="PHOSPHOLIPASE_CARBOXYLESTERASE SUPERFAMILY (AFU_ORTHOLOGUE AFUA_5G09340)"/>
    <property type="match status" value="1"/>
</dbReference>
<comment type="similarity">
    <text evidence="1">Belongs to the AB hydrolase superfamily. AB hydrolase 2 family.</text>
</comment>
<dbReference type="SUPFAM" id="SSF53474">
    <property type="entry name" value="alpha/beta-Hydrolases"/>
    <property type="match status" value="1"/>
</dbReference>
<proteinExistence type="inferred from homology"/>
<gene>
    <name evidence="3" type="ORF">K470DRAFT_208482</name>
</gene>
<protein>
    <submittedName>
        <fullName evidence="3">Alpha/beta-hydrolase</fullName>
    </submittedName>
</protein>
<dbReference type="GO" id="GO:0052689">
    <property type="term" value="F:carboxylic ester hydrolase activity"/>
    <property type="evidence" value="ECO:0007669"/>
    <property type="project" value="TreeGrafter"/>
</dbReference>
<evidence type="ECO:0000259" key="2">
    <source>
        <dbReference type="Pfam" id="PF02230"/>
    </source>
</evidence>
<dbReference type="Proteomes" id="UP000799421">
    <property type="component" value="Unassembled WGS sequence"/>
</dbReference>
<dbReference type="OrthoDB" id="437457at2759"/>
<evidence type="ECO:0000313" key="3">
    <source>
        <dbReference type="EMBL" id="KAF2864529.1"/>
    </source>
</evidence>
<dbReference type="PANTHER" id="PTHR10655">
    <property type="entry name" value="LYSOPHOSPHOLIPASE-RELATED"/>
    <property type="match status" value="1"/>
</dbReference>
<keyword evidence="3" id="KW-0378">Hydrolase</keyword>
<dbReference type="GO" id="GO:0005737">
    <property type="term" value="C:cytoplasm"/>
    <property type="evidence" value="ECO:0007669"/>
    <property type="project" value="TreeGrafter"/>
</dbReference>
<dbReference type="InterPro" id="IPR003140">
    <property type="entry name" value="PLipase/COase/thioEstase"/>
</dbReference>
<accession>A0A6A7CBZ2</accession>